<evidence type="ECO:0000313" key="4">
    <source>
        <dbReference type="Proteomes" id="UP000751190"/>
    </source>
</evidence>
<dbReference type="EMBL" id="JAGTXO010000033">
    <property type="protein sequence ID" value="KAG8460422.1"/>
    <property type="molecule type" value="Genomic_DNA"/>
</dbReference>
<dbReference type="AlphaFoldDB" id="A0A8J5XBF9"/>
<keyword evidence="1" id="KW-0175">Coiled coil</keyword>
<organism evidence="3 4">
    <name type="scientific">Diacronema lutheri</name>
    <name type="common">Unicellular marine alga</name>
    <name type="synonym">Monochrysis lutheri</name>
    <dbReference type="NCBI Taxonomy" id="2081491"/>
    <lineage>
        <taxon>Eukaryota</taxon>
        <taxon>Haptista</taxon>
        <taxon>Haptophyta</taxon>
        <taxon>Pavlovophyceae</taxon>
        <taxon>Pavlovales</taxon>
        <taxon>Pavlovaceae</taxon>
        <taxon>Diacronema</taxon>
    </lineage>
</organism>
<dbReference type="InterPro" id="IPR016024">
    <property type="entry name" value="ARM-type_fold"/>
</dbReference>
<dbReference type="Gene3D" id="1.25.10.10">
    <property type="entry name" value="Leucine-rich Repeat Variant"/>
    <property type="match status" value="1"/>
</dbReference>
<dbReference type="InterPro" id="IPR011989">
    <property type="entry name" value="ARM-like"/>
</dbReference>
<dbReference type="Proteomes" id="UP000751190">
    <property type="component" value="Unassembled WGS sequence"/>
</dbReference>
<sequence length="1276" mass="129796">MAARAVRRCAELLRDSPWSEAAGQAVRALAELVSEIDEGSAAVALVNALGEAELVPALVVYARAAFGEGDASLPFALVALSILTNVADVGGTRVVHAGGGFALLLELLRSPHAQARHYAAVGVQNMAHDEACAREAVGAGALGALAALTDTHAADPTDETLAAIAAAAAGALANLNGRVPRLALVPALARAHDEAGACAALRVEGARRVRWHAVTQLQAHARGLLARERARSDGERAARAVARCAVRLRAGRPTAAHARALEELVGALARAHADEAQLAAMRAAREARLPARLVEMALESARSGERGGATAAVGALTQIARLRPGGGRLLVDAEALPLCIWLAHAPDHALRALGLTCALTALDERTCFTDEAWRRAQESLQLEDRLWGMATAGAAGDGAGRRGDEDEASDDDDAFVDETPALAHAALERLAGTDAYARAHATTVITRLARGRWGRARAVALRMAAEAAEVKAAEATAAFATSDLPATRDVECAVRLQATVRARAARVEAARRRATAAKAADAAAEAERKAARARAAAAEAARANRREHAAARVQAAARGRSARELAADARDARDEATLRAAAEARAADAAARAATALALVAQADALLAAAHALDASRANADGAPAADDAVGAADVRAAPRRPAAAGESAPGDASGPPCRPGAAAPAVDRPASRAPCAPTASPARRAGAAAIVDACAVSAARARHGAARVIQARARIRAACMEARRALSRARVAACRIGRAYRAHVNARIPVRLAAAIVIQRRARLWLVTRARARAVARGHASRTLELAAAAATDEAHLRVEAVQLAAMNALGGSWSVQTARLEPQRLSSSLGAGMARAASEATLASAVASGAATRPLPMFVLSDRERTFARAHKVAEAQLMAEQAAAEAVAAQRAAMAEAEAAEVGAALSAARIQALYRGALARRRSLQLSAAVAASLLPPRSPRSPHARDTAAALLGAAEPAAAALSPSTPLGSARAQHATSPLHAQTRRPTLAKRASEPPAPSAAAASRAQLATLPAALPAALPVIRLPADARPGARTHTDCSAECLSSSSSSSGSDKSSSSASSGATASAAAAEASAAATQAAKGEAAAAEASAAATQAAKGERDAPERVHYPLSTYARLPAHGGARAISGAGARSPNRRLPPLRAAHTQPACGNDALSRARALGAAEPLLLVGAYLVGDGGGSKLARMEAVATVAARLSAPAAAHPRPAAAARSSCAVRAQLPAEVRHTMALNRGRQRLLTDMGLLTAASTSLRGPNTRAYGLQPLLSSPSP</sequence>
<evidence type="ECO:0000256" key="2">
    <source>
        <dbReference type="SAM" id="MobiDB-lite"/>
    </source>
</evidence>
<feature type="region of interest" description="Disordered" evidence="2">
    <location>
        <begin position="1036"/>
        <end position="1066"/>
    </location>
</feature>
<keyword evidence="4" id="KW-1185">Reference proteome</keyword>
<protein>
    <submittedName>
        <fullName evidence="3">Uncharacterized protein</fullName>
    </submittedName>
</protein>
<dbReference type="SUPFAM" id="SSF48371">
    <property type="entry name" value="ARM repeat"/>
    <property type="match status" value="1"/>
</dbReference>
<evidence type="ECO:0000256" key="1">
    <source>
        <dbReference type="SAM" id="Coils"/>
    </source>
</evidence>
<feature type="compositionally biased region" description="Low complexity" evidence="2">
    <location>
        <begin position="966"/>
        <end position="976"/>
    </location>
</feature>
<gene>
    <name evidence="3" type="ORF">KFE25_011913</name>
</gene>
<feature type="compositionally biased region" description="Low complexity" evidence="2">
    <location>
        <begin position="631"/>
        <end position="666"/>
    </location>
</feature>
<name>A0A8J5XBF9_DIALT</name>
<evidence type="ECO:0000313" key="3">
    <source>
        <dbReference type="EMBL" id="KAG8460422.1"/>
    </source>
</evidence>
<dbReference type="InterPro" id="IPR000048">
    <property type="entry name" value="IQ_motif_EF-hand-BS"/>
</dbReference>
<dbReference type="PROSITE" id="PS50096">
    <property type="entry name" value="IQ"/>
    <property type="match status" value="3"/>
</dbReference>
<accession>A0A8J5XBF9</accession>
<comment type="caution">
    <text evidence="3">The sequence shown here is derived from an EMBL/GenBank/DDBJ whole genome shotgun (WGS) entry which is preliminary data.</text>
</comment>
<feature type="region of interest" description="Disordered" evidence="2">
    <location>
        <begin position="631"/>
        <end position="680"/>
    </location>
</feature>
<feature type="coiled-coil region" evidence="1">
    <location>
        <begin position="516"/>
        <end position="543"/>
    </location>
</feature>
<proteinExistence type="predicted"/>
<feature type="compositionally biased region" description="Low complexity" evidence="2">
    <location>
        <begin position="1050"/>
        <end position="1066"/>
    </location>
</feature>
<reference evidence="3" key="1">
    <citation type="submission" date="2021-05" db="EMBL/GenBank/DDBJ databases">
        <title>The genome of the haptophyte Pavlova lutheri (Diacronema luteri, Pavlovales) - a model for lipid biosynthesis in eukaryotic algae.</title>
        <authorList>
            <person name="Hulatt C.J."/>
            <person name="Posewitz M.C."/>
        </authorList>
    </citation>
    <scope>NUCLEOTIDE SEQUENCE</scope>
    <source>
        <strain evidence="3">NIVA-4/92</strain>
    </source>
</reference>
<dbReference type="SMART" id="SM00015">
    <property type="entry name" value="IQ"/>
    <property type="match status" value="4"/>
</dbReference>
<feature type="region of interest" description="Disordered" evidence="2">
    <location>
        <begin position="966"/>
        <end position="1011"/>
    </location>
</feature>